<organism evidence="1 2">
    <name type="scientific">Bacillus cereus</name>
    <dbReference type="NCBI Taxonomy" id="1396"/>
    <lineage>
        <taxon>Bacteria</taxon>
        <taxon>Bacillati</taxon>
        <taxon>Bacillota</taxon>
        <taxon>Bacilli</taxon>
        <taxon>Bacillales</taxon>
        <taxon>Bacillaceae</taxon>
        <taxon>Bacillus</taxon>
        <taxon>Bacillus cereus group</taxon>
    </lineage>
</organism>
<dbReference type="RefSeq" id="WP_098006883.1">
    <property type="nucleotide sequence ID" value="NZ_NVMX01000159.1"/>
</dbReference>
<gene>
    <name evidence="1" type="ORF">CON36_33035</name>
</gene>
<comment type="caution">
    <text evidence="1">The sequence shown here is derived from an EMBL/GenBank/DDBJ whole genome shotgun (WGS) entry which is preliminary data.</text>
</comment>
<dbReference type="Proteomes" id="UP000219922">
    <property type="component" value="Unassembled WGS sequence"/>
</dbReference>
<name>A0A9X6SSX4_BACCE</name>
<accession>A0A9X6SSX4</accession>
<dbReference type="EMBL" id="NVMX01000159">
    <property type="protein sequence ID" value="PDZ94585.1"/>
    <property type="molecule type" value="Genomic_DNA"/>
</dbReference>
<dbReference type="AlphaFoldDB" id="A0A9X6SSX4"/>
<sequence length="120" mass="14185">MEFINYTFKTEPILYNDSNLDSDVIYADINVCFKNKPRGKVRCVECRVVLRPGSKRNYINTTTIGDDSLQELRLTKDAQNDFHDLIEKAFREHIEKDFIQKVEQTPEVSLPYLMNFFKEK</sequence>
<evidence type="ECO:0000313" key="1">
    <source>
        <dbReference type="EMBL" id="PDZ94585.1"/>
    </source>
</evidence>
<evidence type="ECO:0000313" key="2">
    <source>
        <dbReference type="Proteomes" id="UP000219922"/>
    </source>
</evidence>
<reference evidence="1 2" key="1">
    <citation type="submission" date="2017-09" db="EMBL/GenBank/DDBJ databases">
        <title>Large-scale bioinformatics analysis of Bacillus genomes uncovers conserved roles of natural products in bacterial physiology.</title>
        <authorList>
            <consortium name="Agbiome Team Llc"/>
            <person name="Bleich R.M."/>
            <person name="Grubbs K.J."/>
            <person name="Santa Maria K.C."/>
            <person name="Allen S.E."/>
            <person name="Farag S."/>
            <person name="Shank E.A."/>
            <person name="Bowers A."/>
        </authorList>
    </citation>
    <scope>NUCLEOTIDE SEQUENCE [LARGE SCALE GENOMIC DNA]</scope>
    <source>
        <strain evidence="1 2">AFS092789</strain>
    </source>
</reference>
<proteinExistence type="predicted"/>
<protein>
    <submittedName>
        <fullName evidence="1">Uncharacterized protein</fullName>
    </submittedName>
</protein>